<dbReference type="Proteomes" id="UP001458880">
    <property type="component" value="Unassembled WGS sequence"/>
</dbReference>
<accession>A0AAW1MYK9</accession>
<sequence length="109" mass="13084">MICTTSTYTNKIETETIESFDNFPGSSSFEHILDQENEPPVIRIPESPKEKERKKKRPTSTYVKRNEILVEMKDDFKKYYKEKLNLEKEKLEDRRKRTKLFEQLAQKGH</sequence>
<dbReference type="EMBL" id="JASPKY010000028">
    <property type="protein sequence ID" value="KAK9751427.1"/>
    <property type="molecule type" value="Genomic_DNA"/>
</dbReference>
<reference evidence="2 3" key="1">
    <citation type="journal article" date="2024" name="BMC Genomics">
        <title>De novo assembly and annotation of Popillia japonica's genome with initial clues to its potential as an invasive pest.</title>
        <authorList>
            <person name="Cucini C."/>
            <person name="Boschi S."/>
            <person name="Funari R."/>
            <person name="Cardaioli E."/>
            <person name="Iannotti N."/>
            <person name="Marturano G."/>
            <person name="Paoli F."/>
            <person name="Bruttini M."/>
            <person name="Carapelli A."/>
            <person name="Frati F."/>
            <person name="Nardi F."/>
        </authorList>
    </citation>
    <scope>NUCLEOTIDE SEQUENCE [LARGE SCALE GENOMIC DNA]</scope>
    <source>
        <strain evidence="2">DMR45628</strain>
    </source>
</reference>
<proteinExistence type="predicted"/>
<evidence type="ECO:0000313" key="2">
    <source>
        <dbReference type="EMBL" id="KAK9751427.1"/>
    </source>
</evidence>
<keyword evidence="1" id="KW-0175">Coiled coil</keyword>
<name>A0AAW1MYK9_POPJA</name>
<evidence type="ECO:0000313" key="3">
    <source>
        <dbReference type="Proteomes" id="UP001458880"/>
    </source>
</evidence>
<organism evidence="2 3">
    <name type="scientific">Popillia japonica</name>
    <name type="common">Japanese beetle</name>
    <dbReference type="NCBI Taxonomy" id="7064"/>
    <lineage>
        <taxon>Eukaryota</taxon>
        <taxon>Metazoa</taxon>
        <taxon>Ecdysozoa</taxon>
        <taxon>Arthropoda</taxon>
        <taxon>Hexapoda</taxon>
        <taxon>Insecta</taxon>
        <taxon>Pterygota</taxon>
        <taxon>Neoptera</taxon>
        <taxon>Endopterygota</taxon>
        <taxon>Coleoptera</taxon>
        <taxon>Polyphaga</taxon>
        <taxon>Scarabaeiformia</taxon>
        <taxon>Scarabaeidae</taxon>
        <taxon>Rutelinae</taxon>
        <taxon>Popillia</taxon>
    </lineage>
</organism>
<keyword evidence="3" id="KW-1185">Reference proteome</keyword>
<comment type="caution">
    <text evidence="2">The sequence shown here is derived from an EMBL/GenBank/DDBJ whole genome shotgun (WGS) entry which is preliminary data.</text>
</comment>
<dbReference type="AlphaFoldDB" id="A0AAW1MYK9"/>
<gene>
    <name evidence="2" type="ORF">QE152_g5021</name>
</gene>
<feature type="coiled-coil region" evidence="1">
    <location>
        <begin position="69"/>
        <end position="101"/>
    </location>
</feature>
<evidence type="ECO:0000256" key="1">
    <source>
        <dbReference type="SAM" id="Coils"/>
    </source>
</evidence>
<protein>
    <submittedName>
        <fullName evidence="2">Uncharacterized protein</fullName>
    </submittedName>
</protein>